<dbReference type="Proteomes" id="UP000189274">
    <property type="component" value="Unassembled WGS sequence"/>
</dbReference>
<proteinExistence type="predicted"/>
<accession>A0A1V2LRJ2</accession>
<dbReference type="EMBL" id="MQVM01000007">
    <property type="protein sequence ID" value="ONH75144.1"/>
    <property type="molecule type" value="Genomic_DNA"/>
</dbReference>
<sequence>MRALRTSTQLRTFSPLRQTAATAVTTTPSVESIINQDIVDERIFNSVFRKQHASPTRRYCTNSRDHHLSPAQVERLKTYMKLKECV</sequence>
<name>A0A1V2LRJ2_PICKU</name>
<evidence type="ECO:0000313" key="2">
    <source>
        <dbReference type="Proteomes" id="UP000189274"/>
    </source>
</evidence>
<evidence type="ECO:0000313" key="1">
    <source>
        <dbReference type="EMBL" id="ONH75144.1"/>
    </source>
</evidence>
<comment type="caution">
    <text evidence="1">The sequence shown here is derived from an EMBL/GenBank/DDBJ whole genome shotgun (WGS) entry which is preliminary data.</text>
</comment>
<organism evidence="1 2">
    <name type="scientific">Pichia kudriavzevii</name>
    <name type="common">Yeast</name>
    <name type="synonym">Issatchenkia orientalis</name>
    <dbReference type="NCBI Taxonomy" id="4909"/>
    <lineage>
        <taxon>Eukaryota</taxon>
        <taxon>Fungi</taxon>
        <taxon>Dikarya</taxon>
        <taxon>Ascomycota</taxon>
        <taxon>Saccharomycotina</taxon>
        <taxon>Pichiomycetes</taxon>
        <taxon>Pichiales</taxon>
        <taxon>Pichiaceae</taxon>
        <taxon>Pichia</taxon>
    </lineage>
</organism>
<protein>
    <submittedName>
        <fullName evidence="1">Uncharacterized protein</fullName>
    </submittedName>
</protein>
<reference evidence="2" key="1">
    <citation type="journal article" date="2017" name="Genome Announc.">
        <title>Genome sequences of Cyberlindnera fabianii 65, Pichia kudriavzevii 129, and Saccharomyces cerevisiae 131 isolated from fermented masau fruits in Zimbabwe.</title>
        <authorList>
            <person name="van Rijswijck I.M.H."/>
            <person name="Derks M.F.L."/>
            <person name="Abee T."/>
            <person name="de Ridder D."/>
            <person name="Smid E.J."/>
        </authorList>
    </citation>
    <scope>NUCLEOTIDE SEQUENCE [LARGE SCALE GENOMIC DNA]</scope>
    <source>
        <strain evidence="2">129</strain>
    </source>
</reference>
<gene>
    <name evidence="1" type="ORF">BOH78_2027</name>
</gene>
<dbReference type="AlphaFoldDB" id="A0A1V2LRJ2"/>